<dbReference type="Gene3D" id="3.40.960.10">
    <property type="entry name" value="VSR Endonuclease"/>
    <property type="match status" value="1"/>
</dbReference>
<dbReference type="Proteomes" id="UP000547444">
    <property type="component" value="Unassembled WGS sequence"/>
</dbReference>
<dbReference type="InterPro" id="IPR011335">
    <property type="entry name" value="Restrct_endonuc-II-like"/>
</dbReference>
<dbReference type="Pfam" id="PF04480">
    <property type="entry name" value="DUF559"/>
    <property type="match status" value="1"/>
</dbReference>
<keyword evidence="3" id="KW-1185">Reference proteome</keyword>
<organism evidence="2 3">
    <name type="scientific">Mycolicibacterium fluoranthenivorans</name>
    <dbReference type="NCBI Taxonomy" id="258505"/>
    <lineage>
        <taxon>Bacteria</taxon>
        <taxon>Bacillati</taxon>
        <taxon>Actinomycetota</taxon>
        <taxon>Actinomycetes</taxon>
        <taxon>Mycobacteriales</taxon>
        <taxon>Mycobacteriaceae</taxon>
        <taxon>Mycolicibacterium</taxon>
    </lineage>
</organism>
<comment type="caution">
    <text evidence="2">The sequence shown here is derived from an EMBL/GenBank/DDBJ whole genome shotgun (WGS) entry which is preliminary data.</text>
</comment>
<evidence type="ECO:0000313" key="3">
    <source>
        <dbReference type="Proteomes" id="UP000547444"/>
    </source>
</evidence>
<keyword evidence="2" id="KW-0540">Nuclease</keyword>
<evidence type="ECO:0000313" key="2">
    <source>
        <dbReference type="EMBL" id="NIH95032.1"/>
    </source>
</evidence>
<proteinExistence type="predicted"/>
<evidence type="ECO:0000259" key="1">
    <source>
        <dbReference type="Pfam" id="PF04480"/>
    </source>
</evidence>
<name>A0A7X5TYE5_9MYCO</name>
<keyword evidence="2" id="KW-0255">Endonuclease</keyword>
<sequence length="51" mass="6164">MTTNRARDERVNSVLNEAGWIVLRFWEHEDPTEVAAQIVETVRFRPQWRRP</sequence>
<accession>A0A7X5TYE5</accession>
<dbReference type="SUPFAM" id="SSF52980">
    <property type="entry name" value="Restriction endonuclease-like"/>
    <property type="match status" value="1"/>
</dbReference>
<dbReference type="InterPro" id="IPR007569">
    <property type="entry name" value="DUF559"/>
</dbReference>
<dbReference type="AlphaFoldDB" id="A0A7X5TYE5"/>
<protein>
    <submittedName>
        <fullName evidence="2">Very-short-patch-repair endonuclease</fullName>
    </submittedName>
</protein>
<reference evidence="2 3" key="1">
    <citation type="submission" date="2020-03" db="EMBL/GenBank/DDBJ databases">
        <title>Sequencing the genomes of 1000 actinobacteria strains.</title>
        <authorList>
            <person name="Klenk H.-P."/>
        </authorList>
    </citation>
    <scope>NUCLEOTIDE SEQUENCE [LARGE SCALE GENOMIC DNA]</scope>
    <source>
        <strain evidence="2 3">DSM 44556</strain>
    </source>
</reference>
<dbReference type="EMBL" id="JAANOW010000001">
    <property type="protein sequence ID" value="NIH95032.1"/>
    <property type="molecule type" value="Genomic_DNA"/>
</dbReference>
<keyword evidence="2" id="KW-0378">Hydrolase</keyword>
<gene>
    <name evidence="2" type="ORF">FHU31_001988</name>
</gene>
<feature type="domain" description="DUF559" evidence="1">
    <location>
        <begin position="4"/>
        <end position="41"/>
    </location>
</feature>
<dbReference type="GO" id="GO:0004519">
    <property type="term" value="F:endonuclease activity"/>
    <property type="evidence" value="ECO:0007669"/>
    <property type="project" value="UniProtKB-KW"/>
</dbReference>